<comment type="similarity">
    <text evidence="1">Belongs to the FMO family.</text>
</comment>
<dbReference type="OrthoDB" id="66881at2759"/>
<dbReference type="RefSeq" id="XP_018072941.1">
    <property type="nucleotide sequence ID" value="XM_018221965.1"/>
</dbReference>
<evidence type="ECO:0000313" key="6">
    <source>
        <dbReference type="EMBL" id="KUJ18586.1"/>
    </source>
</evidence>
<evidence type="ECO:0000256" key="1">
    <source>
        <dbReference type="ARBA" id="ARBA00009183"/>
    </source>
</evidence>
<name>A0A194XEL1_MOLSC</name>
<evidence type="ECO:0000256" key="3">
    <source>
        <dbReference type="ARBA" id="ARBA00022827"/>
    </source>
</evidence>
<protein>
    <submittedName>
        <fullName evidence="6">FAD/NAD(P)-binding domain-containing protein</fullName>
    </submittedName>
</protein>
<feature type="non-terminal residue" evidence="6">
    <location>
        <position position="1"/>
    </location>
</feature>
<dbReference type="PANTHER" id="PTHR23023">
    <property type="entry name" value="DIMETHYLANILINE MONOOXYGENASE"/>
    <property type="match status" value="1"/>
</dbReference>
<evidence type="ECO:0000313" key="7">
    <source>
        <dbReference type="Proteomes" id="UP000070700"/>
    </source>
</evidence>
<keyword evidence="3" id="KW-0274">FAD</keyword>
<organism evidence="6 7">
    <name type="scientific">Mollisia scopiformis</name>
    <name type="common">Conifer needle endophyte fungus</name>
    <name type="synonym">Phialocephala scopiformis</name>
    <dbReference type="NCBI Taxonomy" id="149040"/>
    <lineage>
        <taxon>Eukaryota</taxon>
        <taxon>Fungi</taxon>
        <taxon>Dikarya</taxon>
        <taxon>Ascomycota</taxon>
        <taxon>Pezizomycotina</taxon>
        <taxon>Leotiomycetes</taxon>
        <taxon>Helotiales</taxon>
        <taxon>Mollisiaceae</taxon>
        <taxon>Mollisia</taxon>
    </lineage>
</organism>
<dbReference type="Gene3D" id="3.50.50.60">
    <property type="entry name" value="FAD/NAD(P)-binding domain"/>
    <property type="match status" value="2"/>
</dbReference>
<dbReference type="KEGG" id="psco:LY89DRAFT_774428"/>
<evidence type="ECO:0000256" key="4">
    <source>
        <dbReference type="ARBA" id="ARBA00023002"/>
    </source>
</evidence>
<dbReference type="GO" id="GO:0004499">
    <property type="term" value="F:N,N-dimethylaniline monooxygenase activity"/>
    <property type="evidence" value="ECO:0007669"/>
    <property type="project" value="InterPro"/>
</dbReference>
<evidence type="ECO:0000256" key="2">
    <source>
        <dbReference type="ARBA" id="ARBA00022630"/>
    </source>
</evidence>
<dbReference type="GO" id="GO:0050661">
    <property type="term" value="F:NADP binding"/>
    <property type="evidence" value="ECO:0007669"/>
    <property type="project" value="InterPro"/>
</dbReference>
<dbReference type="InterPro" id="IPR020946">
    <property type="entry name" value="Flavin_mOase-like"/>
</dbReference>
<keyword evidence="7" id="KW-1185">Reference proteome</keyword>
<dbReference type="GO" id="GO:0050660">
    <property type="term" value="F:flavin adenine dinucleotide binding"/>
    <property type="evidence" value="ECO:0007669"/>
    <property type="project" value="InterPro"/>
</dbReference>
<dbReference type="AlphaFoldDB" id="A0A194XEL1"/>
<feature type="region of interest" description="Disordered" evidence="5">
    <location>
        <begin position="45"/>
        <end position="74"/>
    </location>
</feature>
<dbReference type="EMBL" id="KQ947412">
    <property type="protein sequence ID" value="KUJ18586.1"/>
    <property type="molecule type" value="Genomic_DNA"/>
</dbReference>
<proteinExistence type="inferred from homology"/>
<dbReference type="InParanoid" id="A0A194XEL1"/>
<gene>
    <name evidence="6" type="ORF">LY89DRAFT_774428</name>
</gene>
<dbReference type="Pfam" id="PF13450">
    <property type="entry name" value="NAD_binding_8"/>
    <property type="match status" value="1"/>
</dbReference>
<dbReference type="InterPro" id="IPR036188">
    <property type="entry name" value="FAD/NAD-bd_sf"/>
</dbReference>
<dbReference type="Proteomes" id="UP000070700">
    <property type="component" value="Unassembled WGS sequence"/>
</dbReference>
<accession>A0A194XEL1</accession>
<sequence>VRRICVIGAGPSGLAAAKFLRAENSFSEIDVYERRSTPGGLWNHSAETHGDGFEDRIPSTSPHVPLEHPAAGGESSGHYVSPVDDFMASNIPKTLMRYSDLKFSNDLQIFPSHEEILDCLQTYAEDVRGLIHYNTQVTNVELLSTSTRDKSNEMIFHKVYDAVVVASGYYSIPQVPHISGLGQWKQTYPDTVIHSKYYRRPEPYAGKRILIVGSGASGQEIATQISKVAANTYISARSNKPSLDSRITVFPSILQFDALEWSITFEDGLKLLDLDSIVFCNGYIYAYPFLESIVPSPITENGSGLKGTYHHCFFTPHPSLSFLTLPRGILYWPESLPSTAEMQKWEEDLLAATPTGQDFHSLEPPPRDGNHLNFLYDWAIQADKKQGLDMVGLGNCQRIGV</sequence>
<keyword evidence="4" id="KW-0560">Oxidoreductase</keyword>
<dbReference type="SUPFAM" id="SSF51905">
    <property type="entry name" value="FAD/NAD(P)-binding domain"/>
    <property type="match status" value="1"/>
</dbReference>
<dbReference type="FunCoup" id="A0A194XEL1">
    <property type="interactions" value="666"/>
</dbReference>
<dbReference type="GeneID" id="28831691"/>
<keyword evidence="2" id="KW-0285">Flavoprotein</keyword>
<dbReference type="Pfam" id="PF00743">
    <property type="entry name" value="FMO-like"/>
    <property type="match status" value="2"/>
</dbReference>
<evidence type="ECO:0000256" key="5">
    <source>
        <dbReference type="SAM" id="MobiDB-lite"/>
    </source>
</evidence>
<reference evidence="6 7" key="1">
    <citation type="submission" date="2015-10" db="EMBL/GenBank/DDBJ databases">
        <title>Full genome of DAOMC 229536 Phialocephala scopiformis, a fungal endophyte of spruce producing the potent anti-insectan compound rugulosin.</title>
        <authorList>
            <consortium name="DOE Joint Genome Institute"/>
            <person name="Walker A.K."/>
            <person name="Frasz S.L."/>
            <person name="Seifert K.A."/>
            <person name="Miller J.D."/>
            <person name="Mondo S.J."/>
            <person name="Labutti K."/>
            <person name="Lipzen A."/>
            <person name="Dockter R."/>
            <person name="Kennedy M."/>
            <person name="Grigoriev I.V."/>
            <person name="Spatafora J.W."/>
        </authorList>
    </citation>
    <scope>NUCLEOTIDE SEQUENCE [LARGE SCALE GENOMIC DNA]</scope>
    <source>
        <strain evidence="6 7">CBS 120377</strain>
    </source>
</reference>
<dbReference type="InterPro" id="IPR050346">
    <property type="entry name" value="FMO-like"/>
</dbReference>
<feature type="compositionally biased region" description="Basic and acidic residues" evidence="5">
    <location>
        <begin position="46"/>
        <end position="57"/>
    </location>
</feature>
<dbReference type="PRINTS" id="PR00419">
    <property type="entry name" value="ADXRDTASE"/>
</dbReference>